<dbReference type="SUPFAM" id="SSF75005">
    <property type="entry name" value="Arabinanase/levansucrase/invertase"/>
    <property type="match status" value="1"/>
</dbReference>
<reference evidence="1 2" key="1">
    <citation type="journal article" date="2016" name="Nat. Commun.">
        <title>Thousands of microbial genomes shed light on interconnected biogeochemical processes in an aquifer system.</title>
        <authorList>
            <person name="Anantharaman K."/>
            <person name="Brown C.T."/>
            <person name="Hug L.A."/>
            <person name="Sharon I."/>
            <person name="Castelle C.J."/>
            <person name="Probst A.J."/>
            <person name="Thomas B.C."/>
            <person name="Singh A."/>
            <person name="Wilkins M.J."/>
            <person name="Karaoz U."/>
            <person name="Brodie E.L."/>
            <person name="Williams K.H."/>
            <person name="Hubbard S.S."/>
            <person name="Banfield J.F."/>
        </authorList>
    </citation>
    <scope>NUCLEOTIDE SEQUENCE [LARGE SCALE GENOMIC DNA]</scope>
</reference>
<dbReference type="EMBL" id="MHCI01000019">
    <property type="protein sequence ID" value="OGY16114.1"/>
    <property type="molecule type" value="Genomic_DNA"/>
</dbReference>
<sequence>MTEQKAEQSLLTEAMNIPMSLQRRDDSMNLLLSEDVFHRGMFINPQSENRNRGFEESALVTLQWLTLLSGWQGTRRDVIKLAGIALLASACGGLRSPEESGRTEEVIQESELTPIEGGTVRIQPKEIRIPNSPKWFPDTRTSWIKRGDKFLVFASAGVDSVRLEGNSLTELGEAKVVLGPDEKQTEYGFNGYRGFSTVFPGSKKELIAISHRELWPDQGVHFPFTAEIDLAISKDDGFSWEKKGTILRGDQVLKDADTVQGVGQPGAIVTQDGEVVVYHTNWGVGHATVCVAKAPLHDVANPEAWKKWDGTGFNAPGLGGIPEPVVVAQQGYSALPCISWNTKLKKLLMITEQDEGFYSQTSDNYIHWSEPQLFARFTQKHSRRQVENTWYSYPTLISPDTGDQFVTSGRGFLFVSRGTWNVNAHRGVLIPVEIG</sequence>
<organism evidence="1 2">
    <name type="scientific">Candidatus Chisholmbacteria bacterium RIFCSPHIGHO2_01_FULL_49_18</name>
    <dbReference type="NCBI Taxonomy" id="1797590"/>
    <lineage>
        <taxon>Bacteria</taxon>
        <taxon>Candidatus Chisholmiibacteriota</taxon>
    </lineage>
</organism>
<evidence type="ECO:0000313" key="1">
    <source>
        <dbReference type="EMBL" id="OGY16114.1"/>
    </source>
</evidence>
<protein>
    <recommendedName>
        <fullName evidence="3">Glycosyl hydrolase</fullName>
    </recommendedName>
</protein>
<name>A0A1G1VL86_9BACT</name>
<evidence type="ECO:0008006" key="3">
    <source>
        <dbReference type="Google" id="ProtNLM"/>
    </source>
</evidence>
<dbReference type="Proteomes" id="UP000179069">
    <property type="component" value="Unassembled WGS sequence"/>
</dbReference>
<gene>
    <name evidence="1" type="ORF">A2785_00820</name>
</gene>
<dbReference type="Gene3D" id="2.115.10.20">
    <property type="entry name" value="Glycosyl hydrolase domain, family 43"/>
    <property type="match status" value="1"/>
</dbReference>
<accession>A0A1G1VL86</accession>
<proteinExistence type="predicted"/>
<dbReference type="AlphaFoldDB" id="A0A1G1VL86"/>
<evidence type="ECO:0000313" key="2">
    <source>
        <dbReference type="Proteomes" id="UP000179069"/>
    </source>
</evidence>
<comment type="caution">
    <text evidence="1">The sequence shown here is derived from an EMBL/GenBank/DDBJ whole genome shotgun (WGS) entry which is preliminary data.</text>
</comment>
<dbReference type="InterPro" id="IPR023296">
    <property type="entry name" value="Glyco_hydro_beta-prop_sf"/>
</dbReference>